<keyword evidence="9 11" id="KW-0675">Receptor</keyword>
<feature type="transmembrane region" description="Helical" evidence="12">
    <location>
        <begin position="76"/>
        <end position="98"/>
    </location>
</feature>
<comment type="similarity">
    <text evidence="2 11">Belongs to the G-protein coupled receptor 1 family.</text>
</comment>
<evidence type="ECO:0000256" key="4">
    <source>
        <dbReference type="ARBA" id="ARBA00022692"/>
    </source>
</evidence>
<evidence type="ECO:0000256" key="1">
    <source>
        <dbReference type="ARBA" id="ARBA00004651"/>
    </source>
</evidence>
<feature type="transmembrane region" description="Helical" evidence="12">
    <location>
        <begin position="6"/>
        <end position="25"/>
    </location>
</feature>
<feature type="transmembrane region" description="Helical" evidence="12">
    <location>
        <begin position="249"/>
        <end position="267"/>
    </location>
</feature>
<evidence type="ECO:0000256" key="9">
    <source>
        <dbReference type="ARBA" id="ARBA00023170"/>
    </source>
</evidence>
<organism evidence="14 15">
    <name type="scientific">Ornithorhynchus anatinus</name>
    <name type="common">Duckbill platypus</name>
    <dbReference type="NCBI Taxonomy" id="9258"/>
    <lineage>
        <taxon>Eukaryota</taxon>
        <taxon>Metazoa</taxon>
        <taxon>Chordata</taxon>
        <taxon>Craniata</taxon>
        <taxon>Vertebrata</taxon>
        <taxon>Euteleostomi</taxon>
        <taxon>Mammalia</taxon>
        <taxon>Monotremata</taxon>
        <taxon>Ornithorhynchidae</taxon>
        <taxon>Ornithorhynchus</taxon>
    </lineage>
</organism>
<dbReference type="FunFam" id="1.20.1070.10:FF:000012">
    <property type="entry name" value="Olfactory receptor"/>
    <property type="match status" value="1"/>
</dbReference>
<keyword evidence="7 12" id="KW-0472">Membrane</keyword>
<evidence type="ECO:0000256" key="3">
    <source>
        <dbReference type="ARBA" id="ARBA00022475"/>
    </source>
</evidence>
<feature type="domain" description="G-protein coupled receptors family 1 profile" evidence="13">
    <location>
        <begin position="19"/>
        <end position="265"/>
    </location>
</feature>
<dbReference type="GO" id="GO:0004984">
    <property type="term" value="F:olfactory receptor activity"/>
    <property type="evidence" value="ECO:0000318"/>
    <property type="project" value="GO_Central"/>
</dbReference>
<dbReference type="InParanoid" id="F7D7I1"/>
<dbReference type="InterPro" id="IPR000276">
    <property type="entry name" value="GPCR_Rhodpsn"/>
</dbReference>
<name>F7D7I1_ORNAN</name>
<keyword evidence="8" id="KW-1015">Disulfide bond</keyword>
<dbReference type="HOGENOM" id="CLU_012526_8_1_1"/>
<dbReference type="InterPro" id="IPR017452">
    <property type="entry name" value="GPCR_Rhodpsn_7TM"/>
</dbReference>
<evidence type="ECO:0000259" key="13">
    <source>
        <dbReference type="PROSITE" id="PS50262"/>
    </source>
</evidence>
<reference evidence="14" key="1">
    <citation type="submission" date="2025-08" db="UniProtKB">
        <authorList>
            <consortium name="Ensembl"/>
        </authorList>
    </citation>
    <scope>IDENTIFICATION</scope>
    <source>
        <strain evidence="14">Glennie</strain>
    </source>
</reference>
<dbReference type="Bgee" id="ENSOANG00000011002">
    <property type="expression patterns" value="Expressed in testis"/>
</dbReference>
<evidence type="ECO:0000256" key="5">
    <source>
        <dbReference type="ARBA" id="ARBA00022989"/>
    </source>
</evidence>
<comment type="subcellular location">
    <subcellularLocation>
        <location evidence="1 12">Cell membrane</location>
        <topology evidence="1 12">Multi-pass membrane protein</topology>
    </subcellularLocation>
</comment>
<dbReference type="GeneTree" id="ENSGT00940000162675"/>
<reference evidence="14" key="2">
    <citation type="submission" date="2025-09" db="UniProtKB">
        <authorList>
            <consortium name="Ensembl"/>
        </authorList>
    </citation>
    <scope>IDENTIFICATION</scope>
    <source>
        <strain evidence="14">Glennie</strain>
    </source>
</reference>
<dbReference type="PROSITE" id="PS00237">
    <property type="entry name" value="G_PROTEIN_RECEP_F1_1"/>
    <property type="match status" value="1"/>
</dbReference>
<evidence type="ECO:0000256" key="11">
    <source>
        <dbReference type="RuleBase" id="RU000688"/>
    </source>
</evidence>
<dbReference type="InterPro" id="IPR050427">
    <property type="entry name" value="Olfactory_Receptors"/>
</dbReference>
<evidence type="ECO:0000256" key="2">
    <source>
        <dbReference type="ARBA" id="ARBA00010663"/>
    </source>
</evidence>
<dbReference type="FunCoup" id="F7D7I1">
    <property type="interactions" value="168"/>
</dbReference>
<keyword evidence="10 11" id="KW-0807">Transducer</keyword>
<keyword evidence="3 12" id="KW-1003">Cell membrane</keyword>
<dbReference type="STRING" id="9258.ENSOANP00000017430"/>
<keyword evidence="12" id="KW-0552">Olfaction</keyword>
<proteinExistence type="inferred from homology"/>
<sequence>MQHLLFVLFSVFYMAIVLGNSLIVLTVVADPRLHSPMYFLLANLSFFDICVSSTVTPKMIYDTLRDSKIISFGGCFAQMIFIHIVGGSEMVLLVAMAYDRYVAICRPLHYVAIVTLRMCIWIVVAAWIIGLIHAMSQAAFVVNLPFCGPNEVDSFFCDFPRIIQLACTDTYWLELMVTANSGFISMGTFLLLIFSYVFILVSVRKRSSVGLSKAFSTLSAHISVVVLFFGPCIFVYIWPFPKLPVDKTLAVFDAVITPFLNPIIYTFRNKDMKLAMMRLSVHVGRPAKSARTG</sequence>
<dbReference type="eggNOG" id="ENOG502TDT5">
    <property type="taxonomic scope" value="Eukaryota"/>
</dbReference>
<dbReference type="Ensembl" id="ENSOANT00000017433.3">
    <property type="protein sequence ID" value="ENSOANP00000017430.2"/>
    <property type="gene ID" value="ENSOANG00000011002.3"/>
</dbReference>
<dbReference type="InterPro" id="IPR000725">
    <property type="entry name" value="Olfact_rcpt"/>
</dbReference>
<dbReference type="AlphaFoldDB" id="F7D7I1"/>
<keyword evidence="12" id="KW-0716">Sensory transduction</keyword>
<evidence type="ECO:0000256" key="7">
    <source>
        <dbReference type="ARBA" id="ARBA00023136"/>
    </source>
</evidence>
<dbReference type="SUPFAM" id="SSF81321">
    <property type="entry name" value="Family A G protein-coupled receptor-like"/>
    <property type="match status" value="1"/>
</dbReference>
<feature type="transmembrane region" description="Helical" evidence="12">
    <location>
        <begin position="37"/>
        <end position="56"/>
    </location>
</feature>
<dbReference type="PRINTS" id="PR00237">
    <property type="entry name" value="GPCRRHODOPSN"/>
</dbReference>
<evidence type="ECO:0000256" key="6">
    <source>
        <dbReference type="ARBA" id="ARBA00023040"/>
    </source>
</evidence>
<evidence type="ECO:0000256" key="10">
    <source>
        <dbReference type="ARBA" id="ARBA00023224"/>
    </source>
</evidence>
<dbReference type="OMA" id="MSLRTCI"/>
<keyword evidence="4 11" id="KW-0812">Transmembrane</keyword>
<keyword evidence="15" id="KW-1185">Reference proteome</keyword>
<dbReference type="GO" id="GO:0004930">
    <property type="term" value="F:G protein-coupled receptor activity"/>
    <property type="evidence" value="ECO:0007669"/>
    <property type="project" value="UniProtKB-KW"/>
</dbReference>
<evidence type="ECO:0000256" key="12">
    <source>
        <dbReference type="RuleBase" id="RU363047"/>
    </source>
</evidence>
<feature type="transmembrane region" description="Helical" evidence="12">
    <location>
        <begin position="215"/>
        <end position="237"/>
    </location>
</feature>
<dbReference type="Gene3D" id="1.20.1070.10">
    <property type="entry name" value="Rhodopsin 7-helix transmembrane proteins"/>
    <property type="match status" value="1"/>
</dbReference>
<evidence type="ECO:0000313" key="14">
    <source>
        <dbReference type="Ensembl" id="ENSOANP00000017430.2"/>
    </source>
</evidence>
<protein>
    <recommendedName>
        <fullName evidence="12">Olfactory receptor</fullName>
    </recommendedName>
</protein>
<dbReference type="FunFam" id="1.10.1220.70:FF:000001">
    <property type="entry name" value="Olfactory receptor"/>
    <property type="match status" value="1"/>
</dbReference>
<dbReference type="Pfam" id="PF13853">
    <property type="entry name" value="7tm_4"/>
    <property type="match status" value="1"/>
</dbReference>
<gene>
    <name evidence="14" type="primary">LOC100083343</name>
</gene>
<dbReference type="Proteomes" id="UP000002279">
    <property type="component" value="Unplaced"/>
</dbReference>
<feature type="transmembrane region" description="Helical" evidence="12">
    <location>
        <begin position="110"/>
        <end position="135"/>
    </location>
</feature>
<feature type="transmembrane region" description="Helical" evidence="12">
    <location>
        <begin position="182"/>
        <end position="203"/>
    </location>
</feature>
<evidence type="ECO:0000313" key="15">
    <source>
        <dbReference type="Proteomes" id="UP000002279"/>
    </source>
</evidence>
<dbReference type="GO" id="GO:0005886">
    <property type="term" value="C:plasma membrane"/>
    <property type="evidence" value="ECO:0007669"/>
    <property type="project" value="UniProtKB-SubCell"/>
</dbReference>
<dbReference type="CDD" id="cd15226">
    <property type="entry name" value="7tmA_OR4-like"/>
    <property type="match status" value="1"/>
</dbReference>
<accession>F7D7I1</accession>
<dbReference type="PROSITE" id="PS50262">
    <property type="entry name" value="G_PROTEIN_RECEP_F1_2"/>
    <property type="match status" value="1"/>
</dbReference>
<keyword evidence="6 11" id="KW-0297">G-protein coupled receptor</keyword>
<evidence type="ECO:0000256" key="8">
    <source>
        <dbReference type="ARBA" id="ARBA00023157"/>
    </source>
</evidence>
<dbReference type="PANTHER" id="PTHR48002">
    <property type="entry name" value="OLFACTORY RECEPTOR"/>
    <property type="match status" value="1"/>
</dbReference>
<keyword evidence="5 12" id="KW-1133">Transmembrane helix</keyword>
<dbReference type="PRINTS" id="PR00245">
    <property type="entry name" value="OLFACTORYR"/>
</dbReference>